<keyword evidence="7" id="KW-1185">Reference proteome</keyword>
<accession>D8QNR4</accession>
<gene>
    <name evidence="6" type="ORF">SELMODRAFT_437668</name>
</gene>
<evidence type="ECO:0008006" key="8">
    <source>
        <dbReference type="Google" id="ProtNLM"/>
    </source>
</evidence>
<evidence type="ECO:0000313" key="7">
    <source>
        <dbReference type="Proteomes" id="UP000001514"/>
    </source>
</evidence>
<dbReference type="KEGG" id="smo:SELMODRAFT_437668"/>
<dbReference type="SMART" id="SM00249">
    <property type="entry name" value="PHD"/>
    <property type="match status" value="1"/>
</dbReference>
<dbReference type="HOGENOM" id="CLU_381035_0_0_1"/>
<dbReference type="InterPro" id="IPR001965">
    <property type="entry name" value="Znf_PHD"/>
</dbReference>
<protein>
    <recommendedName>
        <fullName evidence="8">PHD-type domain-containing protein</fullName>
    </recommendedName>
</protein>
<dbReference type="Gene3D" id="3.30.40.10">
    <property type="entry name" value="Zinc/RING finger domain, C3HC4 (zinc finger)"/>
    <property type="match status" value="1"/>
</dbReference>
<dbReference type="InterPro" id="IPR011051">
    <property type="entry name" value="RmlC_Cupin_sf"/>
</dbReference>
<dbReference type="PANTHER" id="PTHR31238">
    <property type="entry name" value="GERMIN-LIKE PROTEIN SUBFAMILY 3 MEMBER 3"/>
    <property type="match status" value="1"/>
</dbReference>
<dbReference type="SMART" id="SM00835">
    <property type="entry name" value="Cupin_1"/>
    <property type="match status" value="1"/>
</dbReference>
<organism evidence="7">
    <name type="scientific">Selaginella moellendorffii</name>
    <name type="common">Spikemoss</name>
    <dbReference type="NCBI Taxonomy" id="88036"/>
    <lineage>
        <taxon>Eukaryota</taxon>
        <taxon>Viridiplantae</taxon>
        <taxon>Streptophyta</taxon>
        <taxon>Embryophyta</taxon>
        <taxon>Tracheophyta</taxon>
        <taxon>Lycopodiopsida</taxon>
        <taxon>Selaginellales</taxon>
        <taxon>Selaginellaceae</taxon>
        <taxon>Selaginella</taxon>
    </lineage>
</organism>
<dbReference type="Gramene" id="EFJ38803">
    <property type="protein sequence ID" value="EFJ38803"/>
    <property type="gene ID" value="SELMODRAFT_437668"/>
</dbReference>
<dbReference type="AlphaFoldDB" id="D8QNR4"/>
<evidence type="ECO:0000313" key="6">
    <source>
        <dbReference type="EMBL" id="EFJ38803.1"/>
    </source>
</evidence>
<dbReference type="InParanoid" id="D8QNR4"/>
<evidence type="ECO:0000256" key="1">
    <source>
        <dbReference type="ARBA" id="ARBA00022723"/>
    </source>
</evidence>
<dbReference type="PROSITE" id="PS01359">
    <property type="entry name" value="ZF_PHD_1"/>
    <property type="match status" value="1"/>
</dbReference>
<sequence>MAELSGSGKRFAQFPSVVTEKRSKVMDEFEEAWAFSVRLEECFGHLTMESLTSNETWCRLLAPDMSGNLGEFDYMGRQVTKDLIDFVFLSNRDDHPRLGLPFAKPKYITGTPGFGKTVSICAGVGFLLVKSHLAIKAKQLKETQGLPQSEEIKPEVTVNVPSNLLDVRVIPLKMGAPGEHEIPAIITSKQPEITSQGSGASSIQSLGFGLYPRAGCHKRLIAANEDAPEILHFLRTRGEKIFIFIDDGNAMDVSNDDSPSVINRKTAARDFVDEIPLECTTVICASVRSFLRNEISKTPGVEFHTCVGGFNFTELGVYLKRQGMSFEELDYRLTGTVPWLVDYWIHLKKGRLSSKYLLGETVKGLEKSLFEVIWKPVNNSDGRRTRNELLKAIAGRRISVLSEAMDSRCYYRGADGKGHCLTPHLQTLAYVWLAQELRRKQDRDMEAEVRFFTQGISKSRNMCTIGWNAEQATILALKLLNVGITGANVTLSHHLQVVPVNKMRRSMVSLKKVSRSPTLFVNQNYNHIGADVYYADQQVLIVFKITVAKDAVKLHRHTKEVAKKIFEGDSRRKVLVWVLSDLEESAYIPENKKADYEEVFTLFGDLHSALSSIDKRVKKLRGKVDMFCRQCGKDKTPEEVLCSFCNSWYHVGCTSYRNEEVWICDDCKVGHGRLKGITYVHFNMVPCGVNLPHTHPRTSKLLMMVSGGLFQVGFVDTTGDITIFPQGTMHFGRHQACVLHLSSQQPGTLTSGGALLKIPDRFSAGAQRRTGHDMEAQGKYAVIYPPPQVGPARHHPCNSCSLFDVFEHRKWSFNYKLKSRAAAGFFGYKPVSCQVA</sequence>
<dbReference type="Proteomes" id="UP000001514">
    <property type="component" value="Unassembled WGS sequence"/>
</dbReference>
<keyword evidence="1" id="KW-0479">Metal-binding</keyword>
<dbReference type="InterPro" id="IPR014710">
    <property type="entry name" value="RmlC-like_jellyroll"/>
</dbReference>
<dbReference type="Gene3D" id="2.60.120.10">
    <property type="entry name" value="Jelly Rolls"/>
    <property type="match status" value="1"/>
</dbReference>
<keyword evidence="2" id="KW-0863">Zinc-finger</keyword>
<dbReference type="SUPFAM" id="SSF51182">
    <property type="entry name" value="RmlC-like cupins"/>
    <property type="match status" value="1"/>
</dbReference>
<evidence type="ECO:0000256" key="2">
    <source>
        <dbReference type="ARBA" id="ARBA00022771"/>
    </source>
</evidence>
<dbReference type="InterPro" id="IPR019786">
    <property type="entry name" value="Zinc_finger_PHD-type_CS"/>
</dbReference>
<evidence type="ECO:0000259" key="4">
    <source>
        <dbReference type="SMART" id="SM00249"/>
    </source>
</evidence>
<dbReference type="GO" id="GO:0008270">
    <property type="term" value="F:zinc ion binding"/>
    <property type="evidence" value="ECO:0007669"/>
    <property type="project" value="UniProtKB-KW"/>
</dbReference>
<dbReference type="InterPro" id="IPR011011">
    <property type="entry name" value="Znf_FYVE_PHD"/>
</dbReference>
<proteinExistence type="predicted"/>
<keyword evidence="3" id="KW-0862">Zinc</keyword>
<dbReference type="InterPro" id="IPR013083">
    <property type="entry name" value="Znf_RING/FYVE/PHD"/>
</dbReference>
<name>D8QNR4_SELML</name>
<evidence type="ECO:0000256" key="3">
    <source>
        <dbReference type="ARBA" id="ARBA00022833"/>
    </source>
</evidence>
<dbReference type="EMBL" id="GL377565">
    <property type="protein sequence ID" value="EFJ38803.1"/>
    <property type="molecule type" value="Genomic_DNA"/>
</dbReference>
<feature type="domain" description="Cupin type-1" evidence="5">
    <location>
        <begin position="671"/>
        <end position="775"/>
    </location>
</feature>
<reference evidence="6 7" key="1">
    <citation type="journal article" date="2011" name="Science">
        <title>The Selaginella genome identifies genetic changes associated with the evolution of vascular plants.</title>
        <authorList>
            <person name="Banks J.A."/>
            <person name="Nishiyama T."/>
            <person name="Hasebe M."/>
            <person name="Bowman J.L."/>
            <person name="Gribskov M."/>
            <person name="dePamphilis C."/>
            <person name="Albert V.A."/>
            <person name="Aono N."/>
            <person name="Aoyama T."/>
            <person name="Ambrose B.A."/>
            <person name="Ashton N.W."/>
            <person name="Axtell M.J."/>
            <person name="Barker E."/>
            <person name="Barker M.S."/>
            <person name="Bennetzen J.L."/>
            <person name="Bonawitz N.D."/>
            <person name="Chapple C."/>
            <person name="Cheng C."/>
            <person name="Correa L.G."/>
            <person name="Dacre M."/>
            <person name="DeBarry J."/>
            <person name="Dreyer I."/>
            <person name="Elias M."/>
            <person name="Engstrom E.M."/>
            <person name="Estelle M."/>
            <person name="Feng L."/>
            <person name="Finet C."/>
            <person name="Floyd S.K."/>
            <person name="Frommer W.B."/>
            <person name="Fujita T."/>
            <person name="Gramzow L."/>
            <person name="Gutensohn M."/>
            <person name="Harholt J."/>
            <person name="Hattori M."/>
            <person name="Heyl A."/>
            <person name="Hirai T."/>
            <person name="Hiwatashi Y."/>
            <person name="Ishikawa M."/>
            <person name="Iwata M."/>
            <person name="Karol K.G."/>
            <person name="Koehler B."/>
            <person name="Kolukisaoglu U."/>
            <person name="Kubo M."/>
            <person name="Kurata T."/>
            <person name="Lalonde S."/>
            <person name="Li K."/>
            <person name="Li Y."/>
            <person name="Litt A."/>
            <person name="Lyons E."/>
            <person name="Manning G."/>
            <person name="Maruyama T."/>
            <person name="Michael T.P."/>
            <person name="Mikami K."/>
            <person name="Miyazaki S."/>
            <person name="Morinaga S."/>
            <person name="Murata T."/>
            <person name="Mueller-Roeber B."/>
            <person name="Nelson D.R."/>
            <person name="Obara M."/>
            <person name="Oguri Y."/>
            <person name="Olmstead R.G."/>
            <person name="Onodera N."/>
            <person name="Petersen B.L."/>
            <person name="Pils B."/>
            <person name="Prigge M."/>
            <person name="Rensing S.A."/>
            <person name="Riano-Pachon D.M."/>
            <person name="Roberts A.W."/>
            <person name="Sato Y."/>
            <person name="Scheller H.V."/>
            <person name="Schulz B."/>
            <person name="Schulz C."/>
            <person name="Shakirov E.V."/>
            <person name="Shibagaki N."/>
            <person name="Shinohara N."/>
            <person name="Shippen D.E."/>
            <person name="Soerensen I."/>
            <person name="Sotooka R."/>
            <person name="Sugimoto N."/>
            <person name="Sugita M."/>
            <person name="Sumikawa N."/>
            <person name="Tanurdzic M."/>
            <person name="Theissen G."/>
            <person name="Ulvskov P."/>
            <person name="Wakazuki S."/>
            <person name="Weng J.K."/>
            <person name="Willats W.W."/>
            <person name="Wipf D."/>
            <person name="Wolf P.G."/>
            <person name="Yang L."/>
            <person name="Zimmer A.D."/>
            <person name="Zhu Q."/>
            <person name="Mitros T."/>
            <person name="Hellsten U."/>
            <person name="Loque D."/>
            <person name="Otillar R."/>
            <person name="Salamov A."/>
            <person name="Schmutz J."/>
            <person name="Shapiro H."/>
            <person name="Lindquist E."/>
            <person name="Lucas S."/>
            <person name="Rokhsar D."/>
            <person name="Grigoriev I.V."/>
        </authorList>
    </citation>
    <scope>NUCLEOTIDE SEQUENCE [LARGE SCALE GENOMIC DNA]</scope>
</reference>
<feature type="domain" description="Zinc finger PHD-type" evidence="4">
    <location>
        <begin position="627"/>
        <end position="668"/>
    </location>
</feature>
<dbReference type="SUPFAM" id="SSF57903">
    <property type="entry name" value="FYVE/PHD zinc finger"/>
    <property type="match status" value="1"/>
</dbReference>
<evidence type="ECO:0000259" key="5">
    <source>
        <dbReference type="SMART" id="SM00835"/>
    </source>
</evidence>
<dbReference type="InterPro" id="IPR006045">
    <property type="entry name" value="Cupin_1"/>
</dbReference>